<name>A0A831K4H7_9GAMM</name>
<dbReference type="SUPFAM" id="SSF56322">
    <property type="entry name" value="ADC synthase"/>
    <property type="match status" value="1"/>
</dbReference>
<accession>A0A831K4H7</accession>
<dbReference type="InterPro" id="IPR005801">
    <property type="entry name" value="ADC_synthase"/>
</dbReference>
<dbReference type="InterPro" id="IPR004561">
    <property type="entry name" value="IsoChor_synthase"/>
</dbReference>
<protein>
    <recommendedName>
        <fullName evidence="3">isochorismate synthase</fullName>
        <ecNumber evidence="3">5.4.4.2</ecNumber>
    </recommendedName>
    <alternativeName>
        <fullName evidence="5">Isochorismate mutase</fullName>
    </alternativeName>
</protein>
<dbReference type="GO" id="GO:0008909">
    <property type="term" value="F:isochorismate synthase activity"/>
    <property type="evidence" value="ECO:0007669"/>
    <property type="project" value="UniProtKB-EC"/>
</dbReference>
<evidence type="ECO:0000256" key="2">
    <source>
        <dbReference type="ARBA" id="ARBA00005297"/>
    </source>
</evidence>
<comment type="catalytic activity">
    <reaction evidence="1">
        <text>chorismate = isochorismate</text>
        <dbReference type="Rhea" id="RHEA:18985"/>
        <dbReference type="ChEBI" id="CHEBI:29748"/>
        <dbReference type="ChEBI" id="CHEBI:29780"/>
        <dbReference type="EC" id="5.4.4.2"/>
    </reaction>
</comment>
<keyword evidence="4 7" id="KW-0413">Isomerase</keyword>
<evidence type="ECO:0000256" key="5">
    <source>
        <dbReference type="ARBA" id="ARBA00041564"/>
    </source>
</evidence>
<dbReference type="EC" id="5.4.4.2" evidence="3"/>
<dbReference type="PANTHER" id="PTHR42839:SF2">
    <property type="entry name" value="ISOCHORISMATE SYNTHASE ENTC"/>
    <property type="match status" value="1"/>
</dbReference>
<evidence type="ECO:0000259" key="6">
    <source>
        <dbReference type="Pfam" id="PF00425"/>
    </source>
</evidence>
<evidence type="ECO:0000256" key="3">
    <source>
        <dbReference type="ARBA" id="ARBA00012824"/>
    </source>
</evidence>
<gene>
    <name evidence="7" type="ORF">ENG92_01540</name>
</gene>
<sequence length="329" mass="36088">QQGWQGFDNAGLYVPQLLFEWQHGRCVLSFNCFRDQNATPEKVLSHWLEHLQLVLDSGEPMSESAAPFCSTELPPAAVWQKSVAEAVAAMERGGLEKVVLTRQQQLHSHAPIPHRYMLSTLAGRYPGCTLLSVSFGEGVLLAATPEKLFEMSAESIHCDALAGTFPAYVDQPDVRMELYEHAPVVQAIEEALRPLCNDVRIEKSANPLSLQSLSHLYTSLHATPRTGLRPLQVAAALHPTPAVGGMPQAEALAWIRQHENQDRGWYTGAFGWLGDNQQAQLSVILRCALVHGKSARLYAGAGITPVSNPEQELQETCLKLEPMLDALSA</sequence>
<dbReference type="PANTHER" id="PTHR42839">
    <property type="entry name" value="ISOCHORISMATE SYNTHASE ENTC"/>
    <property type="match status" value="1"/>
</dbReference>
<dbReference type="InterPro" id="IPR015890">
    <property type="entry name" value="Chorismate_C"/>
</dbReference>
<comment type="caution">
    <text evidence="7">The sequence shown here is derived from an EMBL/GenBank/DDBJ whole genome shotgun (WGS) entry which is preliminary data.</text>
</comment>
<evidence type="ECO:0000256" key="1">
    <source>
        <dbReference type="ARBA" id="ARBA00000799"/>
    </source>
</evidence>
<dbReference type="Gene3D" id="3.60.120.10">
    <property type="entry name" value="Anthranilate synthase"/>
    <property type="match status" value="1"/>
</dbReference>
<dbReference type="Pfam" id="PF00425">
    <property type="entry name" value="Chorismate_bind"/>
    <property type="match status" value="1"/>
</dbReference>
<dbReference type="Proteomes" id="UP000885822">
    <property type="component" value="Unassembled WGS sequence"/>
</dbReference>
<evidence type="ECO:0000256" key="4">
    <source>
        <dbReference type="ARBA" id="ARBA00023235"/>
    </source>
</evidence>
<feature type="non-terminal residue" evidence="7">
    <location>
        <position position="1"/>
    </location>
</feature>
<proteinExistence type="inferred from homology"/>
<comment type="similarity">
    <text evidence="2">Belongs to the isochorismate synthase family.</text>
</comment>
<dbReference type="EMBL" id="DRCV01000069">
    <property type="protein sequence ID" value="HDK37686.1"/>
    <property type="molecule type" value="Genomic_DNA"/>
</dbReference>
<dbReference type="NCBIfam" id="TIGR00543">
    <property type="entry name" value="isochor_syn"/>
    <property type="match status" value="1"/>
</dbReference>
<dbReference type="AlphaFoldDB" id="A0A831K4H7"/>
<evidence type="ECO:0000313" key="7">
    <source>
        <dbReference type="EMBL" id="HDK37686.1"/>
    </source>
</evidence>
<organism evidence="7">
    <name type="scientific">Thiolapillus brandeum</name>
    <dbReference type="NCBI Taxonomy" id="1076588"/>
    <lineage>
        <taxon>Bacteria</taxon>
        <taxon>Pseudomonadati</taxon>
        <taxon>Pseudomonadota</taxon>
        <taxon>Gammaproteobacteria</taxon>
        <taxon>Chromatiales</taxon>
        <taxon>Sedimenticolaceae</taxon>
        <taxon>Thiolapillus</taxon>
    </lineage>
</organism>
<reference evidence="7" key="1">
    <citation type="journal article" date="2020" name="mSystems">
        <title>Genome- and Community-Level Interaction Insights into Carbon Utilization and Element Cycling Functions of Hydrothermarchaeota in Hydrothermal Sediment.</title>
        <authorList>
            <person name="Zhou Z."/>
            <person name="Liu Y."/>
            <person name="Xu W."/>
            <person name="Pan J."/>
            <person name="Luo Z.H."/>
            <person name="Li M."/>
        </authorList>
    </citation>
    <scope>NUCLEOTIDE SEQUENCE [LARGE SCALE GENOMIC DNA]</scope>
    <source>
        <strain evidence="7">HyVt-26</strain>
    </source>
</reference>
<feature type="domain" description="Chorismate-utilising enzyme C-terminal" evidence="6">
    <location>
        <begin position="78"/>
        <end position="319"/>
    </location>
</feature>